<reference evidence="1 2" key="1">
    <citation type="submission" date="2006-02" db="EMBL/GenBank/DDBJ databases">
        <authorList>
            <person name="Moran M.A."/>
            <person name="Kjelleberg S."/>
            <person name="Egan S."/>
            <person name="Saunders N."/>
            <person name="Thomas T."/>
            <person name="Ferriera S."/>
            <person name="Johnson J."/>
            <person name="Kravitz S."/>
            <person name="Halpern A."/>
            <person name="Remington K."/>
            <person name="Beeson K."/>
            <person name="Tran B."/>
            <person name="Rogers Y.-H."/>
            <person name="Friedman R."/>
            <person name="Venter J.C."/>
        </authorList>
    </citation>
    <scope>NUCLEOTIDE SEQUENCE [LARGE SCALE GENOMIC DNA]</scope>
    <source>
        <strain evidence="1 2">D2</strain>
    </source>
</reference>
<keyword evidence="2" id="KW-1185">Reference proteome</keyword>
<gene>
    <name evidence="1" type="ORF">PTD2_20272</name>
</gene>
<organism evidence="1 2">
    <name type="scientific">Pseudoalteromonas tunicata D2</name>
    <dbReference type="NCBI Taxonomy" id="87626"/>
    <lineage>
        <taxon>Bacteria</taxon>
        <taxon>Pseudomonadati</taxon>
        <taxon>Pseudomonadota</taxon>
        <taxon>Gammaproteobacteria</taxon>
        <taxon>Alteromonadales</taxon>
        <taxon>Pseudoalteromonadaceae</taxon>
        <taxon>Pseudoalteromonas</taxon>
    </lineage>
</organism>
<dbReference type="STRING" id="87626.PTD2_20272"/>
<dbReference type="RefSeq" id="WP_009840020.1">
    <property type="nucleotide sequence ID" value="NZ_CH959301.1"/>
</dbReference>
<dbReference type="eggNOG" id="ENOG5030BD1">
    <property type="taxonomic scope" value="Bacteria"/>
</dbReference>
<sequence>MIQTDIGPLDGNSWESLIQLVFKKKHDTYQEMIASPGDLGIEGVVLLDGIAIQCYCPNEDYDTKTLYQKQRDKITKDIGKLSINEKELVKHLGDCIIRQWIFITPRIAKHEIHAHARIQEKNVKEKKLEFISDDFQILIKDLNFYIHDIRQLQMIGGEQLCFSNSTGEKITEPELTTEYDDNICEKNKIRSVINEIYKPKNHVILNELTKKNYLDGYEILRRIFNQSQELYERIAKLVNNFESEVEELSITWEDSPQKLITKVEEKLIARFNNCCHISKIEHEDLVSITKHMVAKWIAECPMRIE</sequence>
<dbReference type="OrthoDB" id="2962756at2"/>
<proteinExistence type="predicted"/>
<comment type="caution">
    <text evidence="1">The sequence shown here is derived from an EMBL/GenBank/DDBJ whole genome shotgun (WGS) entry which is preliminary data.</text>
</comment>
<dbReference type="AlphaFoldDB" id="A4C9Y0"/>
<evidence type="ECO:0000313" key="1">
    <source>
        <dbReference type="EMBL" id="EAR28188.1"/>
    </source>
</evidence>
<dbReference type="HOGENOM" id="CLU_077425_0_0_6"/>
<evidence type="ECO:0000313" key="2">
    <source>
        <dbReference type="Proteomes" id="UP000006201"/>
    </source>
</evidence>
<protein>
    <submittedName>
        <fullName evidence="1">Uncharacterized protein</fullName>
    </submittedName>
</protein>
<accession>A4C9Y0</accession>
<name>A4C9Y0_9GAMM</name>
<dbReference type="EMBL" id="AAOH01000004">
    <property type="protein sequence ID" value="EAR28188.1"/>
    <property type="molecule type" value="Genomic_DNA"/>
</dbReference>
<dbReference type="Proteomes" id="UP000006201">
    <property type="component" value="Unassembled WGS sequence"/>
</dbReference>